<dbReference type="SUPFAM" id="SSF46785">
    <property type="entry name" value="Winged helix' DNA-binding domain"/>
    <property type="match status" value="1"/>
</dbReference>
<dbReference type="eggNOG" id="COG2378">
    <property type="taxonomic scope" value="Bacteria"/>
</dbReference>
<dbReference type="PROSITE" id="PS51000">
    <property type="entry name" value="HTH_DEOR_2"/>
    <property type="match status" value="1"/>
</dbReference>
<sequence length="243" mass="27728">MERTERFCRIELLIRSRGCVSFADLMTELGISRATLKRDLDHLRTRMDAAIVYDRERNGYRFAGTGRPVRRAAEPEAPGVWFSEREIHALLTMHQLLDGLGGSSSMGRHLQPVLERLQGMLGTSESEARELVRRLRVVPPVRKPVRGRSFERLAGAVLERRRLRLTIDPGDGGGERERIVSPLRMIHDGGIWLLDAWCHEREVLCRIPVPSVRAVQWLEMRAREVPMRVIEAELDAMPALRAA</sequence>
<dbReference type="Proteomes" id="UP000026714">
    <property type="component" value="Unassembled WGS sequence"/>
</dbReference>
<keyword evidence="2" id="KW-0804">Transcription</keyword>
<dbReference type="InterPro" id="IPR001034">
    <property type="entry name" value="DeoR_HTH"/>
</dbReference>
<keyword evidence="1" id="KW-0805">Transcription regulation</keyword>
<evidence type="ECO:0000313" key="5">
    <source>
        <dbReference type="Proteomes" id="UP000026714"/>
    </source>
</evidence>
<name>A0A059KQZ2_9BURK</name>
<dbReference type="AlphaFoldDB" id="A0A059KQZ2"/>
<evidence type="ECO:0000313" key="4">
    <source>
        <dbReference type="EMBL" id="KDB53856.1"/>
    </source>
</evidence>
<dbReference type="Pfam" id="PF13280">
    <property type="entry name" value="WYL"/>
    <property type="match status" value="1"/>
</dbReference>
<dbReference type="Gene3D" id="1.10.10.10">
    <property type="entry name" value="Winged helix-like DNA-binding domain superfamily/Winged helix DNA-binding domain"/>
    <property type="match status" value="1"/>
</dbReference>
<evidence type="ECO:0000256" key="2">
    <source>
        <dbReference type="ARBA" id="ARBA00023163"/>
    </source>
</evidence>
<dbReference type="InterPro" id="IPR026881">
    <property type="entry name" value="WYL_dom"/>
</dbReference>
<dbReference type="PATRIC" id="fig|1286631.3.peg.554"/>
<reference evidence="4 5" key="1">
    <citation type="journal article" date="2014" name="FEMS Microbiol. Ecol.">
        <title>Sphaerotilus natans encrusted with nanoball-shaped Fe(III) oxide minerals formed by nitrate-reducing mixotrophic Fe(II) oxidation.</title>
        <authorList>
            <person name="Park S."/>
            <person name="Kim D.H."/>
            <person name="Lee J.H."/>
            <person name="Hur H.G."/>
        </authorList>
    </citation>
    <scope>NUCLEOTIDE SEQUENCE [LARGE SCALE GENOMIC DNA]</scope>
    <source>
        <strain evidence="4 5">DSM 6575</strain>
    </source>
</reference>
<dbReference type="GO" id="GO:0003700">
    <property type="term" value="F:DNA-binding transcription factor activity"/>
    <property type="evidence" value="ECO:0007669"/>
    <property type="project" value="InterPro"/>
</dbReference>
<dbReference type="PANTHER" id="PTHR34580">
    <property type="match status" value="1"/>
</dbReference>
<dbReference type="InterPro" id="IPR036388">
    <property type="entry name" value="WH-like_DNA-bd_sf"/>
</dbReference>
<dbReference type="RefSeq" id="WP_051631499.1">
    <property type="nucleotide sequence ID" value="NZ_AZRA01000012.1"/>
</dbReference>
<dbReference type="InterPro" id="IPR013196">
    <property type="entry name" value="HTH_11"/>
</dbReference>
<proteinExistence type="predicted"/>
<dbReference type="EMBL" id="AZRA01000012">
    <property type="protein sequence ID" value="KDB53856.1"/>
    <property type="molecule type" value="Genomic_DNA"/>
</dbReference>
<dbReference type="Pfam" id="PF08279">
    <property type="entry name" value="HTH_11"/>
    <property type="match status" value="1"/>
</dbReference>
<organism evidence="4 5">
    <name type="scientific">Sphaerotilus natans subsp. natans DSM 6575</name>
    <dbReference type="NCBI Taxonomy" id="1286631"/>
    <lineage>
        <taxon>Bacteria</taxon>
        <taxon>Pseudomonadati</taxon>
        <taxon>Pseudomonadota</taxon>
        <taxon>Betaproteobacteria</taxon>
        <taxon>Burkholderiales</taxon>
        <taxon>Sphaerotilaceae</taxon>
        <taxon>Sphaerotilus</taxon>
    </lineage>
</organism>
<accession>A0A059KQZ2</accession>
<evidence type="ECO:0000259" key="3">
    <source>
        <dbReference type="PROSITE" id="PS51000"/>
    </source>
</evidence>
<gene>
    <name evidence="4" type="ORF">X805_05620</name>
</gene>
<evidence type="ECO:0000256" key="1">
    <source>
        <dbReference type="ARBA" id="ARBA00023015"/>
    </source>
</evidence>
<dbReference type="STRING" id="34103.SAMN05421778_11239"/>
<feature type="domain" description="HTH deoR-type" evidence="3">
    <location>
        <begin position="3"/>
        <end position="62"/>
    </location>
</feature>
<comment type="caution">
    <text evidence="4">The sequence shown here is derived from an EMBL/GenBank/DDBJ whole genome shotgun (WGS) entry which is preliminary data.</text>
</comment>
<dbReference type="InterPro" id="IPR036390">
    <property type="entry name" value="WH_DNA-bd_sf"/>
</dbReference>
<keyword evidence="5" id="KW-1185">Reference proteome</keyword>
<dbReference type="PANTHER" id="PTHR34580:SF3">
    <property type="entry name" value="PROTEIN PAFB"/>
    <property type="match status" value="1"/>
</dbReference>
<dbReference type="PROSITE" id="PS52050">
    <property type="entry name" value="WYL"/>
    <property type="match status" value="1"/>
</dbReference>
<dbReference type="InterPro" id="IPR051534">
    <property type="entry name" value="CBASS_pafABC_assoc_protein"/>
</dbReference>
<protein>
    <submittedName>
        <fullName evidence="4">Helix-turn-helix type 11 domain-containing protein</fullName>
    </submittedName>
</protein>